<evidence type="ECO:0000313" key="9">
    <source>
        <dbReference type="EMBL" id="GHI75283.1"/>
    </source>
</evidence>
<dbReference type="InterPro" id="IPR013249">
    <property type="entry name" value="RNA_pol_sigma70_r4_t2"/>
</dbReference>
<feature type="region of interest" description="Disordered" evidence="6">
    <location>
        <begin position="1"/>
        <end position="34"/>
    </location>
</feature>
<keyword evidence="2" id="KW-0805">Transcription regulation</keyword>
<keyword evidence="4" id="KW-0238">DNA-binding</keyword>
<dbReference type="Gene3D" id="1.10.10.10">
    <property type="entry name" value="Winged helix-like DNA-binding domain superfamily/Winged helix DNA-binding domain"/>
    <property type="match status" value="1"/>
</dbReference>
<dbReference type="InterPro" id="IPR007627">
    <property type="entry name" value="RNA_pol_sigma70_r2"/>
</dbReference>
<dbReference type="CDD" id="cd06171">
    <property type="entry name" value="Sigma70_r4"/>
    <property type="match status" value="1"/>
</dbReference>
<dbReference type="Proteomes" id="UP000608522">
    <property type="component" value="Unassembled WGS sequence"/>
</dbReference>
<dbReference type="InterPro" id="IPR014284">
    <property type="entry name" value="RNA_pol_sigma-70_dom"/>
</dbReference>
<keyword evidence="3" id="KW-0731">Sigma factor</keyword>
<proteinExistence type="inferred from homology"/>
<dbReference type="Pfam" id="PF04542">
    <property type="entry name" value="Sigma70_r2"/>
    <property type="match status" value="1"/>
</dbReference>
<dbReference type="Gene3D" id="1.10.1740.10">
    <property type="match status" value="1"/>
</dbReference>
<evidence type="ECO:0000256" key="1">
    <source>
        <dbReference type="ARBA" id="ARBA00010641"/>
    </source>
</evidence>
<name>A0ABQ3T4F2_9ACTN</name>
<dbReference type="InterPro" id="IPR013324">
    <property type="entry name" value="RNA_pol_sigma_r3/r4-like"/>
</dbReference>
<evidence type="ECO:0000259" key="7">
    <source>
        <dbReference type="Pfam" id="PF04542"/>
    </source>
</evidence>
<evidence type="ECO:0000256" key="5">
    <source>
        <dbReference type="ARBA" id="ARBA00023163"/>
    </source>
</evidence>
<dbReference type="Pfam" id="PF08281">
    <property type="entry name" value="Sigma70_r4_2"/>
    <property type="match status" value="1"/>
</dbReference>
<evidence type="ECO:0000256" key="6">
    <source>
        <dbReference type="SAM" id="MobiDB-lite"/>
    </source>
</evidence>
<dbReference type="GO" id="GO:0000428">
    <property type="term" value="C:DNA-directed RNA polymerase complex"/>
    <property type="evidence" value="ECO:0007669"/>
    <property type="project" value="UniProtKB-KW"/>
</dbReference>
<sequence length="214" mass="23783">MRNRTRPPLPHGADFSLRPAPQPIADVAADRDTPGDLDDSALAVRASEGDEEAFAVLVRRHGGRLVALAQHLLGNRADAEDAVQDSFLSAWRRLPEFRHGASFGTWMYRIVTNRCLNTLRHRPCPLPLDVVPEPAAADADSSPPLVAEADAATAALARALMELRPELRVCWVLRELHGLHYEEIAHVVGTSEQTVRGRLFRARRALMEAMRPWR</sequence>
<feature type="domain" description="RNA polymerase sigma factor 70 region 4 type 2" evidence="8">
    <location>
        <begin position="155"/>
        <end position="206"/>
    </location>
</feature>
<gene>
    <name evidence="9" type="primary">rpoE_2</name>
    <name evidence="9" type="ORF">Sspor_08440</name>
</gene>
<reference evidence="10" key="1">
    <citation type="submission" date="2023-07" db="EMBL/GenBank/DDBJ databases">
        <title>Whole genome shotgun sequence of Streptomyces spororaveus NBRC 15456.</title>
        <authorList>
            <person name="Komaki H."/>
            <person name="Tamura T."/>
        </authorList>
    </citation>
    <scope>NUCLEOTIDE SEQUENCE [LARGE SCALE GENOMIC DNA]</scope>
    <source>
        <strain evidence="10">NBRC 15456</strain>
    </source>
</reference>
<dbReference type="SUPFAM" id="SSF88659">
    <property type="entry name" value="Sigma3 and sigma4 domains of RNA polymerase sigma factors"/>
    <property type="match status" value="1"/>
</dbReference>
<dbReference type="InterPro" id="IPR013325">
    <property type="entry name" value="RNA_pol_sigma_r2"/>
</dbReference>
<feature type="domain" description="RNA polymerase sigma-70 region 2" evidence="7">
    <location>
        <begin position="57"/>
        <end position="121"/>
    </location>
</feature>
<evidence type="ECO:0000313" key="10">
    <source>
        <dbReference type="Proteomes" id="UP000608522"/>
    </source>
</evidence>
<dbReference type="PANTHER" id="PTHR43133:SF8">
    <property type="entry name" value="RNA POLYMERASE SIGMA FACTOR HI_1459-RELATED"/>
    <property type="match status" value="1"/>
</dbReference>
<dbReference type="PANTHER" id="PTHR43133">
    <property type="entry name" value="RNA POLYMERASE ECF-TYPE SIGMA FACTO"/>
    <property type="match status" value="1"/>
</dbReference>
<comment type="caution">
    <text evidence="9">The sequence shown here is derived from an EMBL/GenBank/DDBJ whole genome shotgun (WGS) entry which is preliminary data.</text>
</comment>
<keyword evidence="9" id="KW-0240">DNA-directed RNA polymerase</keyword>
<dbReference type="NCBIfam" id="TIGR02937">
    <property type="entry name" value="sigma70-ECF"/>
    <property type="match status" value="1"/>
</dbReference>
<accession>A0ABQ3T4F2</accession>
<evidence type="ECO:0000259" key="8">
    <source>
        <dbReference type="Pfam" id="PF08281"/>
    </source>
</evidence>
<keyword evidence="5" id="KW-0804">Transcription</keyword>
<dbReference type="RefSeq" id="WP_202197759.1">
    <property type="nucleotide sequence ID" value="NZ_BAAATO010000062.1"/>
</dbReference>
<dbReference type="InterPro" id="IPR039425">
    <property type="entry name" value="RNA_pol_sigma-70-like"/>
</dbReference>
<evidence type="ECO:0000256" key="2">
    <source>
        <dbReference type="ARBA" id="ARBA00023015"/>
    </source>
</evidence>
<dbReference type="EMBL" id="BNED01000005">
    <property type="protein sequence ID" value="GHI75283.1"/>
    <property type="molecule type" value="Genomic_DNA"/>
</dbReference>
<dbReference type="SUPFAM" id="SSF88946">
    <property type="entry name" value="Sigma2 domain of RNA polymerase sigma factors"/>
    <property type="match status" value="1"/>
</dbReference>
<protein>
    <submittedName>
        <fullName evidence="9">DNA-directed RNA polymerase sigma-70 factor</fullName>
    </submittedName>
</protein>
<comment type="similarity">
    <text evidence="1">Belongs to the sigma-70 factor family. ECF subfamily.</text>
</comment>
<evidence type="ECO:0000256" key="3">
    <source>
        <dbReference type="ARBA" id="ARBA00023082"/>
    </source>
</evidence>
<evidence type="ECO:0000256" key="4">
    <source>
        <dbReference type="ARBA" id="ARBA00023125"/>
    </source>
</evidence>
<dbReference type="InterPro" id="IPR036388">
    <property type="entry name" value="WH-like_DNA-bd_sf"/>
</dbReference>
<organism evidence="9 10">
    <name type="scientific">Streptomyces spororaveus</name>
    <dbReference type="NCBI Taxonomy" id="284039"/>
    <lineage>
        <taxon>Bacteria</taxon>
        <taxon>Bacillati</taxon>
        <taxon>Actinomycetota</taxon>
        <taxon>Actinomycetes</taxon>
        <taxon>Kitasatosporales</taxon>
        <taxon>Streptomycetaceae</taxon>
        <taxon>Streptomyces</taxon>
    </lineage>
</organism>
<keyword evidence="10" id="KW-1185">Reference proteome</keyword>